<dbReference type="AlphaFoldDB" id="A0AAC9HS35"/>
<dbReference type="Proteomes" id="UP000095210">
    <property type="component" value="Chromosome"/>
</dbReference>
<dbReference type="KEGG" id="ahm:TL08_19205"/>
<evidence type="ECO:0000313" key="2">
    <source>
        <dbReference type="EMBL" id="AOS64632.1"/>
    </source>
</evidence>
<proteinExistence type="predicted"/>
<gene>
    <name evidence="2" type="ORF">TL08_19205</name>
</gene>
<sequence>MRPMPRPAEYGQWDELPDVPEVPTSRMGDLAVLDVRERLIRLIDRRRSEDARIAELEQQWRERGGVGESPYEVSRQWVRRQTTEGALMLAGILDRLLRS</sequence>
<keyword evidence="3" id="KW-1185">Reference proteome</keyword>
<dbReference type="RefSeq" id="WP_069850883.1">
    <property type="nucleotide sequence ID" value="NZ_CP014859.1"/>
</dbReference>
<feature type="region of interest" description="Disordered" evidence="1">
    <location>
        <begin position="1"/>
        <end position="24"/>
    </location>
</feature>
<dbReference type="EMBL" id="CP014859">
    <property type="protein sequence ID" value="AOS64632.1"/>
    <property type="molecule type" value="Genomic_DNA"/>
</dbReference>
<protein>
    <submittedName>
        <fullName evidence="2">Uncharacterized protein</fullName>
    </submittedName>
</protein>
<reference evidence="3" key="1">
    <citation type="submission" date="2016-03" db="EMBL/GenBank/DDBJ databases">
        <title>Complete genome sequence of the type strain Actinoalloteichus hymeniacidonis DSM 45092.</title>
        <authorList>
            <person name="Schaffert L."/>
            <person name="Albersmeier A."/>
            <person name="Winkler A."/>
            <person name="Kalinowski J."/>
            <person name="Zotchev S."/>
            <person name="Ruckert C."/>
        </authorList>
    </citation>
    <scope>NUCLEOTIDE SEQUENCE [LARGE SCALE GENOMIC DNA]</scope>
    <source>
        <strain evidence="3">HPA177(T) (DSM 45092(T))</strain>
    </source>
</reference>
<evidence type="ECO:0000256" key="1">
    <source>
        <dbReference type="SAM" id="MobiDB-lite"/>
    </source>
</evidence>
<accession>A0AAC9HS35</accession>
<name>A0AAC9HS35_9PSEU</name>
<organism evidence="2 3">
    <name type="scientific">Actinoalloteichus hymeniacidonis</name>
    <dbReference type="NCBI Taxonomy" id="340345"/>
    <lineage>
        <taxon>Bacteria</taxon>
        <taxon>Bacillati</taxon>
        <taxon>Actinomycetota</taxon>
        <taxon>Actinomycetes</taxon>
        <taxon>Pseudonocardiales</taxon>
        <taxon>Pseudonocardiaceae</taxon>
        <taxon>Actinoalloteichus</taxon>
    </lineage>
</organism>
<evidence type="ECO:0000313" key="3">
    <source>
        <dbReference type="Proteomes" id="UP000095210"/>
    </source>
</evidence>